<name>A0A7S9LQC2_9RHOB</name>
<sequence length="276" mass="29202">MAFASREGSDPTNALLASQPGVIGAIGSLRQYEAERTEREGREAALNEVVAKTVELKTVESTLNTAVSRVYNITPDAEGFAARKAEFAEEMKKTGPDAKPLILGDDDRLDGISPAVLDNLAGLQAVIDADIRAAQGLGDGQPVTDAQRAVRIQWILNSQADDGQGDRGGNGDQKNGEQGNDGASAQPQGRMFAVGVTPAQASAGRDVLENMEMAWAMTTGLPNFPPANADTVTWSGNLRNLLFAAHSHHSNLVAAADETADVEADFFAWMQKRLSA</sequence>
<proteinExistence type="predicted"/>
<keyword evidence="3" id="KW-1185">Reference proteome</keyword>
<dbReference type="EMBL" id="CP064942">
    <property type="protein sequence ID" value="QPH53339.1"/>
    <property type="molecule type" value="Genomic_DNA"/>
</dbReference>
<reference evidence="2 3" key="1">
    <citation type="submission" date="2020-11" db="EMBL/GenBank/DDBJ databases">
        <title>Description of Pontivivens ytuae sp. nov. isolated from deep sea sediment of Mariana Trench.</title>
        <authorList>
            <person name="Wang Z."/>
            <person name="Sun Q.-L."/>
            <person name="Xu X.-D."/>
            <person name="Tang Y.-Z."/>
            <person name="Zhang J."/>
        </authorList>
    </citation>
    <scope>NUCLEOTIDE SEQUENCE [LARGE SCALE GENOMIC DNA]</scope>
    <source>
        <strain evidence="2 3">MT2928</strain>
    </source>
</reference>
<feature type="compositionally biased region" description="Polar residues" evidence="1">
    <location>
        <begin position="177"/>
        <end position="187"/>
    </location>
</feature>
<dbReference type="RefSeq" id="WP_196102549.1">
    <property type="nucleotide sequence ID" value="NZ_CP064942.1"/>
</dbReference>
<dbReference type="Proteomes" id="UP000594800">
    <property type="component" value="Chromosome"/>
</dbReference>
<evidence type="ECO:0000256" key="1">
    <source>
        <dbReference type="SAM" id="MobiDB-lite"/>
    </source>
</evidence>
<dbReference type="KEGG" id="poz:I0K15_16330"/>
<protein>
    <submittedName>
        <fullName evidence="2">Uncharacterized protein</fullName>
    </submittedName>
</protein>
<gene>
    <name evidence="2" type="ORF">I0K15_16330</name>
</gene>
<dbReference type="AlphaFoldDB" id="A0A7S9LQC2"/>
<evidence type="ECO:0000313" key="3">
    <source>
        <dbReference type="Proteomes" id="UP000594800"/>
    </source>
</evidence>
<accession>A0A7S9LQC2</accession>
<organism evidence="2 3">
    <name type="scientific">Pontivivens ytuae</name>
    <dbReference type="NCBI Taxonomy" id="2789856"/>
    <lineage>
        <taxon>Bacteria</taxon>
        <taxon>Pseudomonadati</taxon>
        <taxon>Pseudomonadota</taxon>
        <taxon>Alphaproteobacteria</taxon>
        <taxon>Rhodobacterales</taxon>
        <taxon>Paracoccaceae</taxon>
        <taxon>Pontivivens</taxon>
    </lineage>
</organism>
<evidence type="ECO:0000313" key="2">
    <source>
        <dbReference type="EMBL" id="QPH53339.1"/>
    </source>
</evidence>
<feature type="region of interest" description="Disordered" evidence="1">
    <location>
        <begin position="157"/>
        <end position="187"/>
    </location>
</feature>